<dbReference type="RefSeq" id="WP_114544525.1">
    <property type="nucleotide sequence ID" value="NZ_QQBG01000021.1"/>
</dbReference>
<organism evidence="4 5">
    <name type="scientific">Candidatus Similichlamydia laticola</name>
    <dbReference type="NCBI Taxonomy" id="2170265"/>
    <lineage>
        <taxon>Bacteria</taxon>
        <taxon>Pseudomonadati</taxon>
        <taxon>Chlamydiota</taxon>
        <taxon>Chlamydiia</taxon>
        <taxon>Parachlamydiales</taxon>
        <taxon>Candidatus Parilichlamydiaceae</taxon>
        <taxon>Candidatus Similichlamydia</taxon>
    </lineage>
</organism>
<dbReference type="SMART" id="SM00248">
    <property type="entry name" value="ANK"/>
    <property type="match status" value="13"/>
</dbReference>
<feature type="repeat" description="ANK" evidence="3">
    <location>
        <begin position="279"/>
        <end position="311"/>
    </location>
</feature>
<dbReference type="InterPro" id="IPR036770">
    <property type="entry name" value="Ankyrin_rpt-contain_sf"/>
</dbReference>
<keyword evidence="1" id="KW-0677">Repeat</keyword>
<dbReference type="PRINTS" id="PR01415">
    <property type="entry name" value="ANKYRIN"/>
</dbReference>
<proteinExistence type="predicted"/>
<comment type="caution">
    <text evidence="4">The sequence shown here is derived from an EMBL/GenBank/DDBJ whole genome shotgun (WGS) entry which is preliminary data.</text>
</comment>
<dbReference type="InterPro" id="IPR051070">
    <property type="entry name" value="NF-kappa-B_inhibitor"/>
</dbReference>
<name>A0A369KEI1_9BACT</name>
<dbReference type="Pfam" id="PF12796">
    <property type="entry name" value="Ank_2"/>
    <property type="match status" value="5"/>
</dbReference>
<sequence length="675" mass="74431">MVDHVKVSFRDVLYGDSRAYLFGHFADSAFFQRLFLGTLADDPEFFLGHLSVLEPFWARLKPETWDISSAVHLQSFLEREEGLGSAEDANCFLTKCLKEMRGGLGKFLQLGPLQEVGFHSFSLSEGDRRKRCLELAQSLEKKEFSLREATHLGFFSFLSVASTELGWSLMGVDRYGNSLLHLAALNGDIEAVEFLIEKGLSYSAQNRKGRTAFHSATLSRNLSLMLLLLDSGADPLQQDRFSESPLFLAARLGCRSFLEAILGVRKLRSERFLKETNRAGQSLLHYAALHNGADLANYLISLGFYVNNPDFVGETPLHLGVRAGNMSVCSHLLAKGADPDRKNAMGKSPLHIAIDENKFDLVQLLIDHAAHINSADSLGQTALHLAIMQGSVDTVETLLREKADSSRLTVDKKAPLHLAVERNQARLVEMLCSFGAPLLTKDLCFRTPLHLACELGHFDCVESFLEHVPSEKIEPALLQTNLSGKNLIHAAVQGRNPKVLERILAHERRPSLDEADCQGVTPVHLAVRLGEKGCFDLLWKAGANFLVKDKKGSSPLHEACLANRPTMANKILESQPQTRIQQDLLGSLPLHLAAQQDSVACLELLLSVAPEDVNLQNSEGQTALHLCAAKGFVLSIRALSRIKGIRADIPDRKGQTPYDLAQAAGIKEEIESLFL</sequence>
<feature type="repeat" description="ANK" evidence="3">
    <location>
        <begin position="411"/>
        <end position="443"/>
    </location>
</feature>
<protein>
    <submittedName>
        <fullName evidence="4">Uncharacterized protein</fullName>
    </submittedName>
</protein>
<evidence type="ECO:0000313" key="4">
    <source>
        <dbReference type="EMBL" id="RDB31307.1"/>
    </source>
</evidence>
<dbReference type="SUPFAM" id="SSF48403">
    <property type="entry name" value="Ankyrin repeat"/>
    <property type="match status" value="2"/>
</dbReference>
<evidence type="ECO:0000313" key="5">
    <source>
        <dbReference type="Proteomes" id="UP000253816"/>
    </source>
</evidence>
<keyword evidence="5" id="KW-1185">Reference proteome</keyword>
<gene>
    <name evidence="4" type="ORF">HAT2_00590</name>
</gene>
<keyword evidence="2 3" id="KW-0040">ANK repeat</keyword>
<dbReference type="InterPro" id="IPR002110">
    <property type="entry name" value="Ankyrin_rpt"/>
</dbReference>
<dbReference type="EMBL" id="QQBG01000021">
    <property type="protein sequence ID" value="RDB31307.1"/>
    <property type="molecule type" value="Genomic_DNA"/>
</dbReference>
<dbReference type="Proteomes" id="UP000253816">
    <property type="component" value="Unassembled WGS sequence"/>
</dbReference>
<dbReference type="OrthoDB" id="407974at2"/>
<feature type="repeat" description="ANK" evidence="3">
    <location>
        <begin position="208"/>
        <end position="240"/>
    </location>
</feature>
<dbReference type="PROSITE" id="PS50297">
    <property type="entry name" value="ANK_REP_REGION"/>
    <property type="match status" value="7"/>
</dbReference>
<dbReference type="PANTHER" id="PTHR46680:SF3">
    <property type="entry name" value="NF-KAPPA-B INHIBITOR CACTUS"/>
    <property type="match status" value="1"/>
</dbReference>
<reference evidence="4 5" key="1">
    <citation type="submission" date="2018-07" db="EMBL/GenBank/DDBJ databases">
        <title>Comparative genomics of the Candidatus Parilichlamydiaceae reveals evidence of convergent evolution and genome reduction in the phylum Chlamydiae.</title>
        <authorList>
            <person name="Taylor-Brown A."/>
            <person name="Polkinghorne A."/>
        </authorList>
    </citation>
    <scope>NUCLEOTIDE SEQUENCE [LARGE SCALE GENOMIC DNA]</scope>
    <source>
        <strain evidence="4 5">Hat2</strain>
    </source>
</reference>
<feature type="repeat" description="ANK" evidence="3">
    <location>
        <begin position="312"/>
        <end position="344"/>
    </location>
</feature>
<feature type="repeat" description="ANK" evidence="3">
    <location>
        <begin position="518"/>
        <end position="550"/>
    </location>
</feature>
<feature type="repeat" description="ANK" evidence="3">
    <location>
        <begin position="345"/>
        <end position="377"/>
    </location>
</feature>
<feature type="repeat" description="ANK" evidence="3">
    <location>
        <begin position="378"/>
        <end position="410"/>
    </location>
</feature>
<accession>A0A369KEI1</accession>
<dbReference type="PROSITE" id="PS50088">
    <property type="entry name" value="ANK_REPEAT"/>
    <property type="match status" value="8"/>
</dbReference>
<dbReference type="Gene3D" id="1.25.40.20">
    <property type="entry name" value="Ankyrin repeat-containing domain"/>
    <property type="match status" value="4"/>
</dbReference>
<evidence type="ECO:0000256" key="2">
    <source>
        <dbReference type="ARBA" id="ARBA00023043"/>
    </source>
</evidence>
<dbReference type="PANTHER" id="PTHR46680">
    <property type="entry name" value="NF-KAPPA-B INHIBITOR ALPHA"/>
    <property type="match status" value="1"/>
</dbReference>
<feature type="repeat" description="ANK" evidence="3">
    <location>
        <begin position="175"/>
        <end position="207"/>
    </location>
</feature>
<evidence type="ECO:0000256" key="1">
    <source>
        <dbReference type="ARBA" id="ARBA00022737"/>
    </source>
</evidence>
<dbReference type="AlphaFoldDB" id="A0A369KEI1"/>
<evidence type="ECO:0000256" key="3">
    <source>
        <dbReference type="PROSITE-ProRule" id="PRU00023"/>
    </source>
</evidence>